<dbReference type="EMBL" id="BTGU01000002">
    <property type="protein sequence ID" value="GMN29977.1"/>
    <property type="molecule type" value="Genomic_DNA"/>
</dbReference>
<dbReference type="GO" id="GO:0016791">
    <property type="term" value="F:phosphatase activity"/>
    <property type="evidence" value="ECO:0007669"/>
    <property type="project" value="TreeGrafter"/>
</dbReference>
<dbReference type="SUPFAM" id="SSF53254">
    <property type="entry name" value="Phosphoglycerate mutase-like"/>
    <property type="match status" value="1"/>
</dbReference>
<dbReference type="SMART" id="SM00855">
    <property type="entry name" value="PGAM"/>
    <property type="match status" value="1"/>
</dbReference>
<evidence type="ECO:0000256" key="1">
    <source>
        <dbReference type="ARBA" id="ARBA00038362"/>
    </source>
</evidence>
<dbReference type="GO" id="GO:0005829">
    <property type="term" value="C:cytosol"/>
    <property type="evidence" value="ECO:0007669"/>
    <property type="project" value="TreeGrafter"/>
</dbReference>
<evidence type="ECO:0000256" key="2">
    <source>
        <dbReference type="PIRSR" id="PIRSR613078-1"/>
    </source>
</evidence>
<dbReference type="Proteomes" id="UP001187192">
    <property type="component" value="Unassembled WGS sequence"/>
</dbReference>
<dbReference type="FunFam" id="3.40.50.1240:FF:000137">
    <property type="match status" value="1"/>
</dbReference>
<dbReference type="PROSITE" id="PS00175">
    <property type="entry name" value="PG_MUTASE"/>
    <property type="match status" value="1"/>
</dbReference>
<dbReference type="AlphaFoldDB" id="A0AA87Z5S8"/>
<proteinExistence type="inferred from homology"/>
<dbReference type="InterPro" id="IPR013078">
    <property type="entry name" value="His_Pase_superF_clade-1"/>
</dbReference>
<comment type="similarity">
    <text evidence="1">Belongs to the phosphoglycerate mutase family.</text>
</comment>
<protein>
    <submittedName>
        <fullName evidence="4">Uncharacterized protein</fullName>
    </submittedName>
</protein>
<sequence>MSACLTVKLNPFSFLSSTSQSLCLGFSAALPLLPHNVVVSTFAFTRPSTRQLRNALSFMATVASDSSYSNPDYAEIIILRHGETEWNSDGRIQGHLDVELNDAGRQQAAAVADRLSKEPNISAIYSSDLKRALETAEIIATSCGGLEVIKDTGIRERHLGNLQGLVFRDAARVHPEAYEAFVSPRKDQEIPALLENVGGTVAETTGVSQLVPIGMLYEPTLGPSLCLVEEHPCTELQICSIKTQTFGIVNLFLVGILNIRDILGGGESRDQLYQRCTSTLLRIGRKHKGERIILVTHGGFIRTLYKWACPNEKSPGKVLNTSINVFRLADGDKWTLGVWGDVSHLDQTGYLVSGFGGDKNSG</sequence>
<dbReference type="InterPro" id="IPR001345">
    <property type="entry name" value="PG/BPGM_mutase_AS"/>
</dbReference>
<comment type="caution">
    <text evidence="4">The sequence shown here is derived from an EMBL/GenBank/DDBJ whole genome shotgun (WGS) entry which is preliminary data.</text>
</comment>
<dbReference type="Pfam" id="PF00300">
    <property type="entry name" value="His_Phos_1"/>
    <property type="match status" value="2"/>
</dbReference>
<feature type="active site" description="Proton donor/acceptor" evidence="2">
    <location>
        <position position="156"/>
    </location>
</feature>
<feature type="binding site" evidence="3">
    <location>
        <begin position="80"/>
        <end position="87"/>
    </location>
    <ligand>
        <name>substrate</name>
    </ligand>
</feature>
<dbReference type="PANTHER" id="PTHR48100">
    <property type="entry name" value="BROAD-SPECIFICITY PHOSPHATASE YOR283W-RELATED"/>
    <property type="match status" value="1"/>
</dbReference>
<gene>
    <name evidence="4" type="ORF">TIFTF001_002643</name>
</gene>
<accession>A0AA87Z5S8</accession>
<dbReference type="CDD" id="cd07067">
    <property type="entry name" value="HP_PGM_like"/>
    <property type="match status" value="1"/>
</dbReference>
<dbReference type="InterPro" id="IPR050275">
    <property type="entry name" value="PGM_Phosphatase"/>
</dbReference>
<reference evidence="4" key="1">
    <citation type="submission" date="2023-07" db="EMBL/GenBank/DDBJ databases">
        <title>draft genome sequence of fig (Ficus carica).</title>
        <authorList>
            <person name="Takahashi T."/>
            <person name="Nishimura K."/>
        </authorList>
    </citation>
    <scope>NUCLEOTIDE SEQUENCE</scope>
</reference>
<dbReference type="PANTHER" id="PTHR48100:SF34">
    <property type="entry name" value="PHOSPHOGLYCERATE MUTASE-LIKE PROTEIN 4"/>
    <property type="match status" value="1"/>
</dbReference>
<feature type="active site" description="Tele-phosphohistidine intermediate" evidence="2">
    <location>
        <position position="81"/>
    </location>
</feature>
<evidence type="ECO:0000313" key="5">
    <source>
        <dbReference type="Proteomes" id="UP001187192"/>
    </source>
</evidence>
<evidence type="ECO:0000313" key="4">
    <source>
        <dbReference type="EMBL" id="GMN29977.1"/>
    </source>
</evidence>
<name>A0AA87Z5S8_FICCA</name>
<organism evidence="4 5">
    <name type="scientific">Ficus carica</name>
    <name type="common">Common fig</name>
    <dbReference type="NCBI Taxonomy" id="3494"/>
    <lineage>
        <taxon>Eukaryota</taxon>
        <taxon>Viridiplantae</taxon>
        <taxon>Streptophyta</taxon>
        <taxon>Embryophyta</taxon>
        <taxon>Tracheophyta</taxon>
        <taxon>Spermatophyta</taxon>
        <taxon>Magnoliopsida</taxon>
        <taxon>eudicotyledons</taxon>
        <taxon>Gunneridae</taxon>
        <taxon>Pentapetalae</taxon>
        <taxon>rosids</taxon>
        <taxon>fabids</taxon>
        <taxon>Rosales</taxon>
        <taxon>Moraceae</taxon>
        <taxon>Ficeae</taxon>
        <taxon>Ficus</taxon>
    </lineage>
</organism>
<evidence type="ECO:0000256" key="3">
    <source>
        <dbReference type="PIRSR" id="PIRSR613078-2"/>
    </source>
</evidence>
<keyword evidence="5" id="KW-1185">Reference proteome</keyword>
<dbReference type="Gene3D" id="3.40.50.1240">
    <property type="entry name" value="Phosphoglycerate mutase-like"/>
    <property type="match status" value="2"/>
</dbReference>
<dbReference type="InterPro" id="IPR029033">
    <property type="entry name" value="His_PPase_superfam"/>
</dbReference>
<feature type="binding site" evidence="3">
    <location>
        <position position="131"/>
    </location>
    <ligand>
        <name>substrate</name>
    </ligand>
</feature>